<keyword evidence="1" id="KW-0812">Transmembrane</keyword>
<name>A0AB39JFT1_9VIRU</name>
<sequence>MNQFNEIFFSSLSKDYCIYFYILSLIFFISLVMAVGCCVYKFFLMTKKKCSVSFELYNVFMLGLLYFQNRLLYSMCMN</sequence>
<protein>
    <submittedName>
        <fullName evidence="2">Uncharacterized protein</fullName>
    </submittedName>
</protein>
<evidence type="ECO:0000256" key="1">
    <source>
        <dbReference type="SAM" id="Phobius"/>
    </source>
</evidence>
<reference evidence="2" key="1">
    <citation type="submission" date="2024-03" db="EMBL/GenBank/DDBJ databases">
        <title>Eukaryotic viruses encode the ribosomal protein eL40.</title>
        <authorList>
            <person name="Thomy J."/>
            <person name="Schvarcz C.R."/>
            <person name="McBeain K.A."/>
            <person name="Edwards K.F."/>
            <person name="Steward G.F."/>
        </authorList>
    </citation>
    <scope>NUCLEOTIDE SEQUENCE</scope>
    <source>
        <strain evidence="2">FloV-SA2</strain>
    </source>
</reference>
<evidence type="ECO:0000313" key="2">
    <source>
        <dbReference type="EMBL" id="XDO02261.1"/>
    </source>
</evidence>
<gene>
    <name evidence="2" type="ORF">FloV-SA2_00443</name>
</gene>
<feature type="transmembrane region" description="Helical" evidence="1">
    <location>
        <begin position="18"/>
        <end position="44"/>
    </location>
</feature>
<accession>A0AB39JFT1</accession>
<keyword evidence="1" id="KW-0472">Membrane</keyword>
<proteinExistence type="predicted"/>
<keyword evidence="1" id="KW-1133">Transmembrane helix</keyword>
<organism evidence="2">
    <name type="scientific">Florenciella sp. virus SA2</name>
    <dbReference type="NCBI Taxonomy" id="3240092"/>
    <lineage>
        <taxon>Viruses</taxon>
    </lineage>
</organism>
<dbReference type="EMBL" id="PP542043">
    <property type="protein sequence ID" value="XDO02261.1"/>
    <property type="molecule type" value="Genomic_DNA"/>
</dbReference>